<name>A0A7W9U5K1_9BURK</name>
<organism evidence="1 2">
    <name type="scientific">Massilia aurea</name>
    <dbReference type="NCBI Taxonomy" id="373040"/>
    <lineage>
        <taxon>Bacteria</taxon>
        <taxon>Pseudomonadati</taxon>
        <taxon>Pseudomonadota</taxon>
        <taxon>Betaproteobacteria</taxon>
        <taxon>Burkholderiales</taxon>
        <taxon>Oxalobacteraceae</taxon>
        <taxon>Telluria group</taxon>
        <taxon>Massilia</taxon>
    </lineage>
</organism>
<accession>A0A7W9U5K1</accession>
<reference evidence="1 2" key="1">
    <citation type="submission" date="2020-08" db="EMBL/GenBank/DDBJ databases">
        <title>The Agave Microbiome: Exploring the role of microbial communities in plant adaptations to desert environments.</title>
        <authorList>
            <person name="Partida-Martinez L.P."/>
        </authorList>
    </citation>
    <scope>NUCLEOTIDE SEQUENCE [LARGE SCALE GENOMIC DNA]</scope>
    <source>
        <strain evidence="1 2">AT3.2</strain>
    </source>
</reference>
<evidence type="ECO:0000313" key="2">
    <source>
        <dbReference type="Proteomes" id="UP000540787"/>
    </source>
</evidence>
<proteinExistence type="predicted"/>
<evidence type="ECO:0000313" key="1">
    <source>
        <dbReference type="EMBL" id="MBB6132022.1"/>
    </source>
</evidence>
<dbReference type="RefSeq" id="WP_183549608.1">
    <property type="nucleotide sequence ID" value="NZ_JACHBX010000001.1"/>
</dbReference>
<dbReference type="EMBL" id="JACHBX010000001">
    <property type="protein sequence ID" value="MBB6132022.1"/>
    <property type="molecule type" value="Genomic_DNA"/>
</dbReference>
<sequence>MYALICVENSAHQSGDRVSSSRVTLMAANSGMAAVYLNFPVLNLCLISSEIARNSQESQGVVR</sequence>
<gene>
    <name evidence="1" type="ORF">HD842_000133</name>
</gene>
<comment type="caution">
    <text evidence="1">The sequence shown here is derived from an EMBL/GenBank/DDBJ whole genome shotgun (WGS) entry which is preliminary data.</text>
</comment>
<dbReference type="Proteomes" id="UP000540787">
    <property type="component" value="Unassembled WGS sequence"/>
</dbReference>
<keyword evidence="2" id="KW-1185">Reference proteome</keyword>
<protein>
    <submittedName>
        <fullName evidence="1">Uncharacterized protein</fullName>
    </submittedName>
</protein>
<dbReference type="AlphaFoldDB" id="A0A7W9U5K1"/>